<evidence type="ECO:0000313" key="2">
    <source>
        <dbReference type="Proteomes" id="UP001200110"/>
    </source>
</evidence>
<dbReference type="Proteomes" id="UP001200110">
    <property type="component" value="Unassembled WGS sequence"/>
</dbReference>
<gene>
    <name evidence="1" type="ORF">L5G33_06145</name>
</gene>
<sequence length="173" mass="18739">MLSIRARYGKSALTGVRRAVNAYRAEVPSRSNWDDLVTLAEVDPVHLQSVLGNRQTTGGVTKAEAIVTAARRLADVGVRHAADVDRSSGDQRRAYCGTRGLGPVTWAYFTMLLGEDGVKADTLVSRFVASAIGHDPGHERVEALVTQAAHQLDIGANALDHSIWRYMSTPRSD</sequence>
<protein>
    <submittedName>
        <fullName evidence="1">Uncharacterized protein</fullName>
    </submittedName>
</protein>
<evidence type="ECO:0000313" key="1">
    <source>
        <dbReference type="EMBL" id="MCF8588054.1"/>
    </source>
</evidence>
<comment type="caution">
    <text evidence="1">The sequence shown here is derived from an EMBL/GenBank/DDBJ whole genome shotgun (WGS) entry which is preliminary data.</text>
</comment>
<dbReference type="EMBL" id="JAKKOR010000005">
    <property type="protein sequence ID" value="MCF8588054.1"/>
    <property type="molecule type" value="Genomic_DNA"/>
</dbReference>
<name>A0ABS9IR60_9ACTN</name>
<dbReference type="RefSeq" id="WP_236997286.1">
    <property type="nucleotide sequence ID" value="NZ_JAKKOR010000005.1"/>
</dbReference>
<keyword evidence="2" id="KW-1185">Reference proteome</keyword>
<proteinExistence type="predicted"/>
<reference evidence="1 2" key="1">
    <citation type="submission" date="2022-01" db="EMBL/GenBank/DDBJ databases">
        <authorList>
            <person name="Huang Y."/>
        </authorList>
    </citation>
    <scope>NUCLEOTIDE SEQUENCE [LARGE SCALE GENOMIC DNA]</scope>
    <source>
        <strain evidence="1 2">HY366</strain>
    </source>
</reference>
<organism evidence="1 2">
    <name type="scientific">Gordonia liuliyuniae</name>
    <dbReference type="NCBI Taxonomy" id="2911517"/>
    <lineage>
        <taxon>Bacteria</taxon>
        <taxon>Bacillati</taxon>
        <taxon>Actinomycetota</taxon>
        <taxon>Actinomycetes</taxon>
        <taxon>Mycobacteriales</taxon>
        <taxon>Gordoniaceae</taxon>
        <taxon>Gordonia</taxon>
    </lineage>
</organism>
<accession>A0ABS9IR60</accession>